<gene>
    <name evidence="2" type="ORF">SAE01_04100</name>
</gene>
<keyword evidence="3" id="KW-1185">Reference proteome</keyword>
<accession>A0A512B7H3</accession>
<sequence length="237" mass="26994">MKRLDLNIQKIKAVFVSHEHTDHIKGLCSLVKKYQFPVYITEPTLLQCNFSLEQHLVKSFSPEQPVYIGDLAITAFSKCHDACDPYSFVIEYNKVKVGVFTDIGTPCKNLIRHFKNCHAAFLESNFDELMLESGGYPYFLKKRISGGHGHLSNRQAVELFTQHRPAFMTHLILSHLSKNNNCPLLVQRLFDEHAKGVKIVVASRFEETPVYHIHNATSGKLKFEHTSVTSQLAFAFS</sequence>
<evidence type="ECO:0000313" key="2">
    <source>
        <dbReference type="EMBL" id="GEO07914.1"/>
    </source>
</evidence>
<reference evidence="2 3" key="1">
    <citation type="submission" date="2019-07" db="EMBL/GenBank/DDBJ databases">
        <title>Whole genome shotgun sequence of Segetibacter aerophilus NBRC 106135.</title>
        <authorList>
            <person name="Hosoyama A."/>
            <person name="Uohara A."/>
            <person name="Ohji S."/>
            <person name="Ichikawa N."/>
        </authorList>
    </citation>
    <scope>NUCLEOTIDE SEQUENCE [LARGE SCALE GENOMIC DNA]</scope>
    <source>
        <strain evidence="2 3">NBRC 106135</strain>
    </source>
</reference>
<feature type="domain" description="Metallo-beta-lactamase" evidence="1">
    <location>
        <begin position="7"/>
        <end position="166"/>
    </location>
</feature>
<dbReference type="InterPro" id="IPR036866">
    <property type="entry name" value="RibonucZ/Hydroxyglut_hydro"/>
</dbReference>
<keyword evidence="2" id="KW-0378">Hydrolase</keyword>
<comment type="caution">
    <text evidence="2">The sequence shown here is derived from an EMBL/GenBank/DDBJ whole genome shotgun (WGS) entry which is preliminary data.</text>
</comment>
<dbReference type="InterPro" id="IPR052533">
    <property type="entry name" value="WalJ/YycJ-like"/>
</dbReference>
<protein>
    <submittedName>
        <fullName evidence="2">MBL fold metallo-hydrolase</fullName>
    </submittedName>
</protein>
<dbReference type="SUPFAM" id="SSF56281">
    <property type="entry name" value="Metallo-hydrolase/oxidoreductase"/>
    <property type="match status" value="1"/>
</dbReference>
<dbReference type="Proteomes" id="UP000321513">
    <property type="component" value="Unassembled WGS sequence"/>
</dbReference>
<dbReference type="PANTHER" id="PTHR47619">
    <property type="entry name" value="METALLO-HYDROLASE YYCJ-RELATED"/>
    <property type="match status" value="1"/>
</dbReference>
<dbReference type="PANTHER" id="PTHR47619:SF1">
    <property type="entry name" value="EXODEOXYRIBONUCLEASE WALJ"/>
    <property type="match status" value="1"/>
</dbReference>
<organism evidence="2 3">
    <name type="scientific">Segetibacter aerophilus</name>
    <dbReference type="NCBI Taxonomy" id="670293"/>
    <lineage>
        <taxon>Bacteria</taxon>
        <taxon>Pseudomonadati</taxon>
        <taxon>Bacteroidota</taxon>
        <taxon>Chitinophagia</taxon>
        <taxon>Chitinophagales</taxon>
        <taxon>Chitinophagaceae</taxon>
        <taxon>Segetibacter</taxon>
    </lineage>
</organism>
<dbReference type="Gene3D" id="3.60.15.10">
    <property type="entry name" value="Ribonuclease Z/Hydroxyacylglutathione hydrolase-like"/>
    <property type="match status" value="1"/>
</dbReference>
<evidence type="ECO:0000259" key="1">
    <source>
        <dbReference type="Pfam" id="PF12706"/>
    </source>
</evidence>
<dbReference type="AlphaFoldDB" id="A0A512B7H3"/>
<evidence type="ECO:0000313" key="3">
    <source>
        <dbReference type="Proteomes" id="UP000321513"/>
    </source>
</evidence>
<dbReference type="InterPro" id="IPR001279">
    <property type="entry name" value="Metallo-B-lactamas"/>
</dbReference>
<dbReference type="EMBL" id="BJYT01000001">
    <property type="protein sequence ID" value="GEO07914.1"/>
    <property type="molecule type" value="Genomic_DNA"/>
</dbReference>
<dbReference type="Pfam" id="PF12706">
    <property type="entry name" value="Lactamase_B_2"/>
    <property type="match status" value="1"/>
</dbReference>
<proteinExistence type="predicted"/>
<dbReference type="GO" id="GO:0016787">
    <property type="term" value="F:hydrolase activity"/>
    <property type="evidence" value="ECO:0007669"/>
    <property type="project" value="UniProtKB-KW"/>
</dbReference>
<name>A0A512B7H3_9BACT</name>